<feature type="region of interest" description="Disordered" evidence="6">
    <location>
        <begin position="1"/>
        <end position="39"/>
    </location>
</feature>
<evidence type="ECO:0000256" key="1">
    <source>
        <dbReference type="ARBA" id="ARBA00022723"/>
    </source>
</evidence>
<dbReference type="Proteomes" id="UP000015241">
    <property type="component" value="Unassembled WGS sequence"/>
</dbReference>
<organism evidence="9 10">
    <name type="scientific">Fomitopsis schrenkii</name>
    <name type="common">Brown rot fungus</name>
    <dbReference type="NCBI Taxonomy" id="2126942"/>
    <lineage>
        <taxon>Eukaryota</taxon>
        <taxon>Fungi</taxon>
        <taxon>Dikarya</taxon>
        <taxon>Basidiomycota</taxon>
        <taxon>Agaricomycotina</taxon>
        <taxon>Agaricomycetes</taxon>
        <taxon>Polyporales</taxon>
        <taxon>Fomitopsis</taxon>
    </lineage>
</organism>
<dbReference type="PANTHER" id="PTHR45658">
    <property type="entry name" value="GATA TRANSCRIPTION FACTOR"/>
    <property type="match status" value="1"/>
</dbReference>
<evidence type="ECO:0000259" key="8">
    <source>
        <dbReference type="PROSITE" id="PS50114"/>
    </source>
</evidence>
<protein>
    <recommendedName>
        <fullName evidence="11">GATA-type domain-containing protein</fullName>
    </recommendedName>
</protein>
<keyword evidence="3" id="KW-0862">Zinc</keyword>
<dbReference type="STRING" id="743788.S8E6N6"/>
<dbReference type="CDD" id="cd00202">
    <property type="entry name" value="ZnF_GATA"/>
    <property type="match status" value="1"/>
</dbReference>
<dbReference type="InterPro" id="IPR013655">
    <property type="entry name" value="PAS_fold_3"/>
</dbReference>
<dbReference type="InterPro" id="IPR000679">
    <property type="entry name" value="Znf_GATA"/>
</dbReference>
<dbReference type="AlphaFoldDB" id="S8E6N6"/>
<dbReference type="Pfam" id="PF08447">
    <property type="entry name" value="PAS_3"/>
    <property type="match status" value="1"/>
</dbReference>
<evidence type="ECO:0008006" key="11">
    <source>
        <dbReference type="Google" id="ProtNLM"/>
    </source>
</evidence>
<dbReference type="InterPro" id="IPR035965">
    <property type="entry name" value="PAS-like_dom_sf"/>
</dbReference>
<evidence type="ECO:0000256" key="2">
    <source>
        <dbReference type="ARBA" id="ARBA00022771"/>
    </source>
</evidence>
<evidence type="ECO:0000256" key="3">
    <source>
        <dbReference type="ARBA" id="ARBA00022833"/>
    </source>
</evidence>
<sequence length="343" mass="37690">MPQQSVVSSSSTPSSSSILATAGTPSASTTSTNANTIAKSRDSGQGFEFTTKRKRWADLLVTELREAIVLVLSPACKVWYCGAAVEDLLGWTDEELVDGDITDLMNMDDRSSFRTQFQESIHTRSSLLTYARLQCKNDFYMASDYSSRPREVLFEITGKPHYFPESGEFRCFFADAKPYPSRNTAMLNTFLELKIENERLQQRVAHLRAQAKAFNVVYPASSPASPSTSSSVQFSQHVPQTSGDAFFTAYDETPGTSGQGQDTHIDADEDGSDPNGSRKKAKRVINGPEQHVCQTCGRTDSPEWRKGPGGPKTLCNACGLRWAKKLRTDKSGETASDGNSLIF</sequence>
<dbReference type="InParanoid" id="S8E6N6"/>
<dbReference type="Pfam" id="PF00320">
    <property type="entry name" value="GATA"/>
    <property type="match status" value="1"/>
</dbReference>
<dbReference type="SUPFAM" id="SSF57716">
    <property type="entry name" value="Glucocorticoid receptor-like (DNA-binding domain)"/>
    <property type="match status" value="1"/>
</dbReference>
<feature type="coiled-coil region" evidence="5">
    <location>
        <begin position="190"/>
        <end position="217"/>
    </location>
</feature>
<reference evidence="9 10" key="1">
    <citation type="journal article" date="2012" name="Science">
        <title>The Paleozoic origin of enzymatic lignin decomposition reconstructed from 31 fungal genomes.</title>
        <authorList>
            <person name="Floudas D."/>
            <person name="Binder M."/>
            <person name="Riley R."/>
            <person name="Barry K."/>
            <person name="Blanchette R.A."/>
            <person name="Henrissat B."/>
            <person name="Martinez A.T."/>
            <person name="Otillar R."/>
            <person name="Spatafora J.W."/>
            <person name="Yadav J.S."/>
            <person name="Aerts A."/>
            <person name="Benoit I."/>
            <person name="Boyd A."/>
            <person name="Carlson A."/>
            <person name="Copeland A."/>
            <person name="Coutinho P.M."/>
            <person name="de Vries R.P."/>
            <person name="Ferreira P."/>
            <person name="Findley K."/>
            <person name="Foster B."/>
            <person name="Gaskell J."/>
            <person name="Glotzer D."/>
            <person name="Gorecki P."/>
            <person name="Heitman J."/>
            <person name="Hesse C."/>
            <person name="Hori C."/>
            <person name="Igarashi K."/>
            <person name="Jurgens J.A."/>
            <person name="Kallen N."/>
            <person name="Kersten P."/>
            <person name="Kohler A."/>
            <person name="Kuees U."/>
            <person name="Kumar T.K.A."/>
            <person name="Kuo A."/>
            <person name="LaButti K."/>
            <person name="Larrondo L.F."/>
            <person name="Lindquist E."/>
            <person name="Ling A."/>
            <person name="Lombard V."/>
            <person name="Lucas S."/>
            <person name="Lundell T."/>
            <person name="Martin R."/>
            <person name="McLaughlin D.J."/>
            <person name="Morgenstern I."/>
            <person name="Morin E."/>
            <person name="Murat C."/>
            <person name="Nagy L.G."/>
            <person name="Nolan M."/>
            <person name="Ohm R.A."/>
            <person name="Patyshakuliyeva A."/>
            <person name="Rokas A."/>
            <person name="Ruiz-Duenas F.J."/>
            <person name="Sabat G."/>
            <person name="Salamov A."/>
            <person name="Samejima M."/>
            <person name="Schmutz J."/>
            <person name="Slot J.C."/>
            <person name="St John F."/>
            <person name="Stenlid J."/>
            <person name="Sun H."/>
            <person name="Sun S."/>
            <person name="Syed K."/>
            <person name="Tsang A."/>
            <person name="Wiebenga A."/>
            <person name="Young D."/>
            <person name="Pisabarro A."/>
            <person name="Eastwood D.C."/>
            <person name="Martin F."/>
            <person name="Cullen D."/>
            <person name="Grigoriev I.V."/>
            <person name="Hibbett D.S."/>
        </authorList>
    </citation>
    <scope>NUCLEOTIDE SEQUENCE</scope>
    <source>
        <strain evidence="10">FP-58527</strain>
    </source>
</reference>
<dbReference type="GO" id="GO:0043565">
    <property type="term" value="F:sequence-specific DNA binding"/>
    <property type="evidence" value="ECO:0007669"/>
    <property type="project" value="InterPro"/>
</dbReference>
<dbReference type="PROSITE" id="PS50112">
    <property type="entry name" value="PAS"/>
    <property type="match status" value="1"/>
</dbReference>
<dbReference type="GO" id="GO:0006355">
    <property type="term" value="P:regulation of DNA-templated transcription"/>
    <property type="evidence" value="ECO:0007669"/>
    <property type="project" value="InterPro"/>
</dbReference>
<dbReference type="GO" id="GO:0008270">
    <property type="term" value="F:zinc ion binding"/>
    <property type="evidence" value="ECO:0007669"/>
    <property type="project" value="UniProtKB-KW"/>
</dbReference>
<dbReference type="PROSITE" id="PS50114">
    <property type="entry name" value="GATA_ZN_FINGER_2"/>
    <property type="match status" value="1"/>
</dbReference>
<evidence type="ECO:0000259" key="7">
    <source>
        <dbReference type="PROSITE" id="PS50112"/>
    </source>
</evidence>
<dbReference type="OrthoDB" id="2162994at2759"/>
<evidence type="ECO:0000313" key="9">
    <source>
        <dbReference type="EMBL" id="EPS99048.1"/>
    </source>
</evidence>
<feature type="domain" description="PAS" evidence="7">
    <location>
        <begin position="69"/>
        <end position="124"/>
    </location>
</feature>
<feature type="domain" description="GATA-type" evidence="8">
    <location>
        <begin position="293"/>
        <end position="320"/>
    </location>
</feature>
<keyword evidence="5" id="KW-0175">Coiled coil</keyword>
<dbReference type="EMBL" id="KE504160">
    <property type="protein sequence ID" value="EPS99048.1"/>
    <property type="molecule type" value="Genomic_DNA"/>
</dbReference>
<dbReference type="eggNOG" id="KOG1601">
    <property type="taxonomic scope" value="Eukaryota"/>
</dbReference>
<feature type="compositionally biased region" description="Low complexity" evidence="6">
    <location>
        <begin position="1"/>
        <end position="38"/>
    </location>
</feature>
<dbReference type="CDD" id="cd00130">
    <property type="entry name" value="PAS"/>
    <property type="match status" value="1"/>
</dbReference>
<dbReference type="Gene3D" id="3.30.450.20">
    <property type="entry name" value="PAS domain"/>
    <property type="match status" value="1"/>
</dbReference>
<evidence type="ECO:0000256" key="5">
    <source>
        <dbReference type="SAM" id="Coils"/>
    </source>
</evidence>
<evidence type="ECO:0000256" key="6">
    <source>
        <dbReference type="SAM" id="MobiDB-lite"/>
    </source>
</evidence>
<proteinExistence type="predicted"/>
<dbReference type="SMART" id="SM00401">
    <property type="entry name" value="ZnF_GATA"/>
    <property type="match status" value="1"/>
</dbReference>
<dbReference type="SUPFAM" id="SSF55785">
    <property type="entry name" value="PYP-like sensor domain (PAS domain)"/>
    <property type="match status" value="1"/>
</dbReference>
<dbReference type="HOGENOM" id="CLU_024414_1_1_1"/>
<dbReference type="SMART" id="SM00091">
    <property type="entry name" value="PAS"/>
    <property type="match status" value="1"/>
</dbReference>
<dbReference type="Gene3D" id="3.30.50.10">
    <property type="entry name" value="Erythroid Transcription Factor GATA-1, subunit A"/>
    <property type="match status" value="1"/>
</dbReference>
<evidence type="ECO:0000313" key="10">
    <source>
        <dbReference type="Proteomes" id="UP000015241"/>
    </source>
</evidence>
<dbReference type="InterPro" id="IPR051140">
    <property type="entry name" value="GATA_TF"/>
</dbReference>
<name>S8E6N6_FOMSC</name>
<dbReference type="InterPro" id="IPR000014">
    <property type="entry name" value="PAS"/>
</dbReference>
<accession>S8E6N6</accession>
<feature type="region of interest" description="Disordered" evidence="6">
    <location>
        <begin position="246"/>
        <end position="286"/>
    </location>
</feature>
<keyword evidence="2 4" id="KW-0863">Zinc-finger</keyword>
<keyword evidence="10" id="KW-1185">Reference proteome</keyword>
<dbReference type="InterPro" id="IPR013088">
    <property type="entry name" value="Znf_NHR/GATA"/>
</dbReference>
<dbReference type="PROSITE" id="PS00344">
    <property type="entry name" value="GATA_ZN_FINGER_1"/>
    <property type="match status" value="1"/>
</dbReference>
<evidence type="ECO:0000256" key="4">
    <source>
        <dbReference type="PROSITE-ProRule" id="PRU00094"/>
    </source>
</evidence>
<keyword evidence="1" id="KW-0479">Metal-binding</keyword>
<gene>
    <name evidence="9" type="ORF">FOMPIDRAFT_1125211</name>
</gene>